<comment type="caution">
    <text evidence="1">The sequence shown here is derived from an EMBL/GenBank/DDBJ whole genome shotgun (WGS) entry which is preliminary data.</text>
</comment>
<evidence type="ECO:0000313" key="1">
    <source>
        <dbReference type="EMBL" id="GAA0636592.1"/>
    </source>
</evidence>
<dbReference type="EMBL" id="BAAAGU010000008">
    <property type="protein sequence ID" value="GAA0636592.1"/>
    <property type="molecule type" value="Genomic_DNA"/>
</dbReference>
<evidence type="ECO:0008006" key="3">
    <source>
        <dbReference type="Google" id="ProtNLM"/>
    </source>
</evidence>
<gene>
    <name evidence="1" type="ORF">GCM10009535_11090</name>
</gene>
<protein>
    <recommendedName>
        <fullName evidence="3">Type A2 lantipeptide</fullName>
    </recommendedName>
</protein>
<sequence length="77" mass="7237">MNLAPQVETAELTDADLDSVSGGQAGVSAGLAVGVHAEPGALGAHVEAGPLGITAGGGVTASLQGVSADGHLSATLY</sequence>
<organism evidence="1 2">
    <name type="scientific">Streptomyces thermocarboxydovorans</name>
    <dbReference type="NCBI Taxonomy" id="59298"/>
    <lineage>
        <taxon>Bacteria</taxon>
        <taxon>Bacillati</taxon>
        <taxon>Actinomycetota</taxon>
        <taxon>Actinomycetes</taxon>
        <taxon>Kitasatosporales</taxon>
        <taxon>Streptomycetaceae</taxon>
        <taxon>Streptomyces</taxon>
    </lineage>
</organism>
<reference evidence="1 2" key="1">
    <citation type="journal article" date="2019" name="Int. J. Syst. Evol. Microbiol.">
        <title>The Global Catalogue of Microorganisms (GCM) 10K type strain sequencing project: providing services to taxonomists for standard genome sequencing and annotation.</title>
        <authorList>
            <consortium name="The Broad Institute Genomics Platform"/>
            <consortium name="The Broad Institute Genome Sequencing Center for Infectious Disease"/>
            <person name="Wu L."/>
            <person name="Ma J."/>
        </authorList>
    </citation>
    <scope>NUCLEOTIDE SEQUENCE [LARGE SCALE GENOMIC DNA]</scope>
    <source>
        <strain evidence="1 2">JCM 10367</strain>
    </source>
</reference>
<evidence type="ECO:0000313" key="2">
    <source>
        <dbReference type="Proteomes" id="UP001500724"/>
    </source>
</evidence>
<dbReference type="Proteomes" id="UP001500724">
    <property type="component" value="Unassembled WGS sequence"/>
</dbReference>
<dbReference type="RefSeq" id="WP_343998207.1">
    <property type="nucleotide sequence ID" value="NZ_BAAAGU010000008.1"/>
</dbReference>
<proteinExistence type="predicted"/>
<name>A0ABN1HBB9_9ACTN</name>
<keyword evidence="2" id="KW-1185">Reference proteome</keyword>
<accession>A0ABN1HBB9</accession>